<feature type="compositionally biased region" description="Pro residues" evidence="1">
    <location>
        <begin position="288"/>
        <end position="297"/>
    </location>
</feature>
<reference evidence="2 3" key="1">
    <citation type="submission" date="2016-01" db="EMBL/GenBank/DDBJ databases">
        <title>The new phylogeny of the genus Mycobacterium.</title>
        <authorList>
            <person name="Tarcisio F."/>
            <person name="Conor M."/>
            <person name="Antonella G."/>
            <person name="Elisabetta G."/>
            <person name="Giulia F.S."/>
            <person name="Sara T."/>
            <person name="Anna F."/>
            <person name="Clotilde B."/>
            <person name="Roberto B."/>
            <person name="Veronica D.S."/>
            <person name="Fabio R."/>
            <person name="Monica P."/>
            <person name="Olivier J."/>
            <person name="Enrico T."/>
            <person name="Nicola S."/>
        </authorList>
    </citation>
    <scope>NUCLEOTIDE SEQUENCE [LARGE SCALE GENOMIC DNA]</scope>
    <source>
        <strain evidence="2 3">DSM 44166</strain>
    </source>
</reference>
<gene>
    <name evidence="2" type="ORF">AWC27_15205</name>
</gene>
<evidence type="ECO:0000313" key="2">
    <source>
        <dbReference type="EMBL" id="ORW87728.1"/>
    </source>
</evidence>
<proteinExistence type="predicted"/>
<accession>A0A1X2DHX8</accession>
<evidence type="ECO:0000256" key="1">
    <source>
        <dbReference type="SAM" id="MobiDB-lite"/>
    </source>
</evidence>
<sequence>MTTVNRIGDRIEQAAKTARAGASELYAARSHLRYAVEDAHSAGFEVGDDLSITDPGACRSPMTMASRRALAHNLALDIRQRAMQLVSLDQQVAARITIAFAELRTMLFDDVPARPREEGREPPRRNGIQLVDNGSWKDAPGPPPNPPSTPTAQEVQEVIRDLPRGNRPFIKEIRSEADLRKLLDWLSEGATERNPASSYKGIERVLSDGTIVGIRQDAEFGLTMDIRSPDKNYVRIHINSERGGVPNIARPLAQPVAPPQIEPRPSARVPVEPAPAAAPPARLGPSPILGPVPPESIPHPVQLPHSHHDLPVLGKDELSDLPEFNPE</sequence>
<comment type="caution">
    <text evidence="2">The sequence shown here is derived from an EMBL/GenBank/DDBJ whole genome shotgun (WGS) entry which is preliminary data.</text>
</comment>
<evidence type="ECO:0000313" key="3">
    <source>
        <dbReference type="Proteomes" id="UP000193317"/>
    </source>
</evidence>
<feature type="compositionally biased region" description="Basic and acidic residues" evidence="1">
    <location>
        <begin position="306"/>
        <end position="318"/>
    </location>
</feature>
<protein>
    <submittedName>
        <fullName evidence="2">Uncharacterized protein</fullName>
    </submittedName>
</protein>
<dbReference type="EMBL" id="LQPW01000178">
    <property type="protein sequence ID" value="ORW87728.1"/>
    <property type="molecule type" value="Genomic_DNA"/>
</dbReference>
<dbReference type="AlphaFoldDB" id="A0A1X2DHX8"/>
<keyword evidence="3" id="KW-1185">Reference proteome</keyword>
<feature type="compositionally biased region" description="Basic and acidic residues" evidence="1">
    <location>
        <begin position="113"/>
        <end position="124"/>
    </location>
</feature>
<organism evidence="2 3">
    <name type="scientific">Mycobacterium szulgai</name>
    <dbReference type="NCBI Taxonomy" id="1787"/>
    <lineage>
        <taxon>Bacteria</taxon>
        <taxon>Bacillati</taxon>
        <taxon>Actinomycetota</taxon>
        <taxon>Actinomycetes</taxon>
        <taxon>Mycobacteriales</taxon>
        <taxon>Mycobacteriaceae</taxon>
        <taxon>Mycobacterium</taxon>
    </lineage>
</organism>
<dbReference type="Proteomes" id="UP000193317">
    <property type="component" value="Unassembled WGS sequence"/>
</dbReference>
<feature type="compositionally biased region" description="Pro residues" evidence="1">
    <location>
        <begin position="140"/>
        <end position="149"/>
    </location>
</feature>
<name>A0A1X2DHX8_MYCSZ</name>
<feature type="region of interest" description="Disordered" evidence="1">
    <location>
        <begin position="257"/>
        <end position="327"/>
    </location>
</feature>
<feature type="region of interest" description="Disordered" evidence="1">
    <location>
        <begin position="113"/>
        <end position="152"/>
    </location>
</feature>